<evidence type="ECO:0008006" key="4">
    <source>
        <dbReference type="Google" id="ProtNLM"/>
    </source>
</evidence>
<sequence>MRRLCAVMLTLQAVVTLLAIPVAISVAHADATTAGAVGGVLAVAGLLIAGLLRYRWAYIAGTVLQVLVIATGFVVPVMFFLGVIFGALWVASIWVGRRVEGAHPR</sequence>
<dbReference type="Pfam" id="PF14017">
    <property type="entry name" value="DUF4233"/>
    <property type="match status" value="1"/>
</dbReference>
<dbReference type="EMBL" id="BAABHK010000026">
    <property type="protein sequence ID" value="GAA4639150.1"/>
    <property type="molecule type" value="Genomic_DNA"/>
</dbReference>
<comment type="caution">
    <text evidence="2">The sequence shown here is derived from an EMBL/GenBank/DDBJ whole genome shotgun (WGS) entry which is preliminary data.</text>
</comment>
<dbReference type="Proteomes" id="UP001501442">
    <property type="component" value="Unassembled WGS sequence"/>
</dbReference>
<evidence type="ECO:0000313" key="3">
    <source>
        <dbReference type="Proteomes" id="UP001501442"/>
    </source>
</evidence>
<dbReference type="InterPro" id="IPR025327">
    <property type="entry name" value="DUF4233"/>
</dbReference>
<gene>
    <name evidence="2" type="ORF">GCM10023196_099620</name>
</gene>
<keyword evidence="1" id="KW-1133">Transmembrane helix</keyword>
<feature type="transmembrane region" description="Helical" evidence="1">
    <location>
        <begin position="66"/>
        <end position="95"/>
    </location>
</feature>
<feature type="transmembrane region" description="Helical" evidence="1">
    <location>
        <begin position="35"/>
        <end position="54"/>
    </location>
</feature>
<reference evidence="3" key="1">
    <citation type="journal article" date="2019" name="Int. J. Syst. Evol. Microbiol.">
        <title>The Global Catalogue of Microorganisms (GCM) 10K type strain sequencing project: providing services to taxonomists for standard genome sequencing and annotation.</title>
        <authorList>
            <consortium name="The Broad Institute Genomics Platform"/>
            <consortium name="The Broad Institute Genome Sequencing Center for Infectious Disease"/>
            <person name="Wu L."/>
            <person name="Ma J."/>
        </authorList>
    </citation>
    <scope>NUCLEOTIDE SEQUENCE [LARGE SCALE GENOMIC DNA]</scope>
    <source>
        <strain evidence="3">JCM 17939</strain>
    </source>
</reference>
<organism evidence="2 3">
    <name type="scientific">Actinoallomurus vinaceus</name>
    <dbReference type="NCBI Taxonomy" id="1080074"/>
    <lineage>
        <taxon>Bacteria</taxon>
        <taxon>Bacillati</taxon>
        <taxon>Actinomycetota</taxon>
        <taxon>Actinomycetes</taxon>
        <taxon>Streptosporangiales</taxon>
        <taxon>Thermomonosporaceae</taxon>
        <taxon>Actinoallomurus</taxon>
    </lineage>
</organism>
<keyword evidence="3" id="KW-1185">Reference proteome</keyword>
<proteinExistence type="predicted"/>
<keyword evidence="1" id="KW-0812">Transmembrane</keyword>
<evidence type="ECO:0000256" key="1">
    <source>
        <dbReference type="SAM" id="Phobius"/>
    </source>
</evidence>
<dbReference type="RefSeq" id="WP_345442673.1">
    <property type="nucleotide sequence ID" value="NZ_BAABHK010000026.1"/>
</dbReference>
<keyword evidence="1" id="KW-0472">Membrane</keyword>
<accession>A0ABP8UUA7</accession>
<name>A0ABP8UUA7_9ACTN</name>
<evidence type="ECO:0000313" key="2">
    <source>
        <dbReference type="EMBL" id="GAA4639150.1"/>
    </source>
</evidence>
<protein>
    <recommendedName>
        <fullName evidence="4">DUF4233 domain-containing protein</fullName>
    </recommendedName>
</protein>